<dbReference type="AlphaFoldDB" id="A0A2P6N4S1"/>
<evidence type="ECO:0000256" key="2">
    <source>
        <dbReference type="ARBA" id="ARBA00008226"/>
    </source>
</evidence>
<dbReference type="InterPro" id="IPR045864">
    <property type="entry name" value="aa-tRNA-synth_II/BPL/LPL"/>
</dbReference>
<keyword evidence="8" id="KW-0648">Protein biosynthesis</keyword>
<feature type="region of interest" description="Disordered" evidence="13">
    <location>
        <begin position="38"/>
        <end position="96"/>
    </location>
</feature>
<evidence type="ECO:0000256" key="9">
    <source>
        <dbReference type="ARBA" id="ARBA00023146"/>
    </source>
</evidence>
<evidence type="ECO:0000256" key="7">
    <source>
        <dbReference type="ARBA" id="ARBA00022840"/>
    </source>
</evidence>
<evidence type="ECO:0000256" key="12">
    <source>
        <dbReference type="RuleBase" id="RU003748"/>
    </source>
</evidence>
<evidence type="ECO:0000256" key="10">
    <source>
        <dbReference type="ARBA" id="ARBA00030563"/>
    </source>
</evidence>
<dbReference type="NCBIfam" id="NF001756">
    <property type="entry name" value="PRK00484.1"/>
    <property type="match status" value="1"/>
</dbReference>
<dbReference type="PIRSF" id="PIRSF039101">
    <property type="entry name" value="LysRS2"/>
    <property type="match status" value="1"/>
</dbReference>
<feature type="compositionally biased region" description="Basic and acidic residues" evidence="13">
    <location>
        <begin position="49"/>
        <end position="76"/>
    </location>
</feature>
<evidence type="ECO:0000256" key="6">
    <source>
        <dbReference type="ARBA" id="ARBA00022741"/>
    </source>
</evidence>
<dbReference type="InterPro" id="IPR034762">
    <property type="entry name" value="Lys-tRNA-ligase_II_bac/euk"/>
</dbReference>
<dbReference type="SUPFAM" id="SSF50249">
    <property type="entry name" value="Nucleic acid-binding proteins"/>
    <property type="match status" value="1"/>
</dbReference>
<dbReference type="OrthoDB" id="21243at2759"/>
<dbReference type="InterPro" id="IPR018149">
    <property type="entry name" value="Lys-tRNA-synth_II_C"/>
</dbReference>
<evidence type="ECO:0000256" key="5">
    <source>
        <dbReference type="ARBA" id="ARBA00022598"/>
    </source>
</evidence>
<keyword evidence="9" id="KW-0030">Aminoacyl-tRNA synthetase</keyword>
<keyword evidence="16" id="KW-1185">Reference proteome</keyword>
<dbReference type="PROSITE" id="PS50862">
    <property type="entry name" value="AA_TRNA_LIGASE_II"/>
    <property type="match status" value="1"/>
</dbReference>
<keyword evidence="5" id="KW-0436">Ligase</keyword>
<evidence type="ECO:0000256" key="1">
    <source>
        <dbReference type="ARBA" id="ARBA00004496"/>
    </source>
</evidence>
<protein>
    <recommendedName>
        <fullName evidence="3 12">Lysine--tRNA ligase</fullName>
        <ecNumber evidence="3 12">6.1.1.6</ecNumber>
    </recommendedName>
    <alternativeName>
        <fullName evidence="10 12">Lysyl-tRNA synthetase</fullName>
    </alternativeName>
</protein>
<gene>
    <name evidence="15" type="ORF">PROFUN_13235</name>
</gene>
<dbReference type="CDD" id="cd00775">
    <property type="entry name" value="LysRS_core"/>
    <property type="match status" value="1"/>
</dbReference>
<dbReference type="Proteomes" id="UP000241769">
    <property type="component" value="Unassembled WGS sequence"/>
</dbReference>
<dbReference type="PANTHER" id="PTHR42918:SF9">
    <property type="entry name" value="LYSINE--TRNA LIGASE"/>
    <property type="match status" value="1"/>
</dbReference>
<feature type="region of interest" description="Disordered" evidence="13">
    <location>
        <begin position="611"/>
        <end position="631"/>
    </location>
</feature>
<keyword evidence="6" id="KW-0547">Nucleotide-binding</keyword>
<dbReference type="HAMAP" id="MF_00252">
    <property type="entry name" value="Lys_tRNA_synth_class2"/>
    <property type="match status" value="1"/>
</dbReference>
<dbReference type="GO" id="GO:0000049">
    <property type="term" value="F:tRNA binding"/>
    <property type="evidence" value="ECO:0007669"/>
    <property type="project" value="TreeGrafter"/>
</dbReference>
<evidence type="ECO:0000256" key="8">
    <source>
        <dbReference type="ARBA" id="ARBA00022917"/>
    </source>
</evidence>
<comment type="subcellular location">
    <subcellularLocation>
        <location evidence="1">Cytoplasm</location>
    </subcellularLocation>
</comment>
<dbReference type="NCBIfam" id="TIGR00499">
    <property type="entry name" value="lysS_bact"/>
    <property type="match status" value="1"/>
</dbReference>
<comment type="caution">
    <text evidence="15">The sequence shown here is derived from an EMBL/GenBank/DDBJ whole genome shotgun (WGS) entry which is preliminary data.</text>
</comment>
<comment type="similarity">
    <text evidence="2">Belongs to the class-II aminoacyl-tRNA synthetase family.</text>
</comment>
<dbReference type="InterPro" id="IPR004365">
    <property type="entry name" value="NA-bd_OB_tRNA"/>
</dbReference>
<feature type="compositionally biased region" description="Polar residues" evidence="13">
    <location>
        <begin position="38"/>
        <end position="47"/>
    </location>
</feature>
<dbReference type="Pfam" id="PF01336">
    <property type="entry name" value="tRNA_anti-codon"/>
    <property type="match status" value="1"/>
</dbReference>
<comment type="catalytic activity">
    <reaction evidence="11 12">
        <text>tRNA(Lys) + L-lysine + ATP = L-lysyl-tRNA(Lys) + AMP + diphosphate</text>
        <dbReference type="Rhea" id="RHEA:20792"/>
        <dbReference type="Rhea" id="RHEA-COMP:9696"/>
        <dbReference type="Rhea" id="RHEA-COMP:9697"/>
        <dbReference type="ChEBI" id="CHEBI:30616"/>
        <dbReference type="ChEBI" id="CHEBI:32551"/>
        <dbReference type="ChEBI" id="CHEBI:33019"/>
        <dbReference type="ChEBI" id="CHEBI:78442"/>
        <dbReference type="ChEBI" id="CHEBI:78529"/>
        <dbReference type="ChEBI" id="CHEBI:456215"/>
        <dbReference type="EC" id="6.1.1.6"/>
    </reaction>
</comment>
<sequence>MPLVCWQEGSEWIAKRIEICLAFPHFIASQNLNMSAQEEKVQTTPQETADGKVSKNAEKKAAKAAQKEKEKAEKAAAKAAAAASAPASKKPVEEEDPTKYFENRVARLAASGKNAYPHKFEVELTAKQFKEKFAAIEANQVKEDVTTSIAGRIVSIRSAGANLYFFDLADGGENLQVLAQSKYFANPNDFTDIVSLLGRGDIIGARGYPGRSKTNELSIYPTELVLLSPCLHMLPKPKVGEKGGLTNQETRYRQRYLDMIMNKEVPNKFITRTKVIKFIRKFFDDRDFLEVETPMMNMIAGGATAKPFVTYHNDLHMQLFMRIAPELYLKQLVVGGINRVYEIGKQFRNEGIDLTHNPEFTTCEFYWAYADYNDVLKLTEQMVSQMVKEIKGSYVIEYHANGQDKPPITIDFTPPFRRIPLIKGLEEHGNVKIPYAIETEEARLFLVQVCKERKIECSPPHTTARLLDKLVGEYIEPLMINPGFICDHPKIMSPLAKYHREDAGLTERFELFVNGKEIVNAYTELNNPHVQRDRFAEQQKDKDKGDDEAQVIDETFCTSLEYGLPPTGGWGMGIDRVCMLLTDSQNIQEVILFPAMKPIRQEVVAQNAKGAEGLQAAAESAPSGLGDAKAN</sequence>
<keyword evidence="7" id="KW-0067">ATP-binding</keyword>
<dbReference type="FunFam" id="3.30.930.10:FF:000238">
    <property type="entry name" value="Lysine--tRNA ligase"/>
    <property type="match status" value="1"/>
</dbReference>
<dbReference type="Pfam" id="PF00152">
    <property type="entry name" value="tRNA-synt_2"/>
    <property type="match status" value="1"/>
</dbReference>
<dbReference type="GO" id="GO:0004824">
    <property type="term" value="F:lysine-tRNA ligase activity"/>
    <property type="evidence" value="ECO:0007669"/>
    <property type="project" value="UniProtKB-EC"/>
</dbReference>
<dbReference type="SUPFAM" id="SSF55681">
    <property type="entry name" value="Class II aaRS and biotin synthetases"/>
    <property type="match status" value="1"/>
</dbReference>
<dbReference type="InParanoid" id="A0A2P6N4S1"/>
<evidence type="ECO:0000256" key="3">
    <source>
        <dbReference type="ARBA" id="ARBA00013166"/>
    </source>
</evidence>
<dbReference type="STRING" id="1890364.A0A2P6N4S1"/>
<proteinExistence type="inferred from homology"/>
<name>A0A2P6N4S1_9EUKA</name>
<evidence type="ECO:0000256" key="11">
    <source>
        <dbReference type="ARBA" id="ARBA00048573"/>
    </source>
</evidence>
<evidence type="ECO:0000256" key="13">
    <source>
        <dbReference type="SAM" id="MobiDB-lite"/>
    </source>
</evidence>
<dbReference type="PANTHER" id="PTHR42918">
    <property type="entry name" value="LYSYL-TRNA SYNTHETASE"/>
    <property type="match status" value="1"/>
</dbReference>
<dbReference type="InterPro" id="IPR044136">
    <property type="entry name" value="Lys-tRNA-ligase_II_N"/>
</dbReference>
<dbReference type="InterPro" id="IPR004364">
    <property type="entry name" value="Aa-tRNA-synt_II"/>
</dbReference>
<dbReference type="GO" id="GO:0005524">
    <property type="term" value="F:ATP binding"/>
    <property type="evidence" value="ECO:0007669"/>
    <property type="project" value="UniProtKB-KW"/>
</dbReference>
<evidence type="ECO:0000313" key="15">
    <source>
        <dbReference type="EMBL" id="PRP78941.1"/>
    </source>
</evidence>
<dbReference type="FunCoup" id="A0A2P6N4S1">
    <property type="interactions" value="983"/>
</dbReference>
<evidence type="ECO:0000259" key="14">
    <source>
        <dbReference type="PROSITE" id="PS50862"/>
    </source>
</evidence>
<dbReference type="GO" id="GO:0006430">
    <property type="term" value="P:lysyl-tRNA aminoacylation"/>
    <property type="evidence" value="ECO:0007669"/>
    <property type="project" value="InterPro"/>
</dbReference>
<organism evidence="15 16">
    <name type="scientific">Planoprotostelium fungivorum</name>
    <dbReference type="NCBI Taxonomy" id="1890364"/>
    <lineage>
        <taxon>Eukaryota</taxon>
        <taxon>Amoebozoa</taxon>
        <taxon>Evosea</taxon>
        <taxon>Variosea</taxon>
        <taxon>Cavosteliida</taxon>
        <taxon>Cavosteliaceae</taxon>
        <taxon>Planoprotostelium</taxon>
    </lineage>
</organism>
<dbReference type="CDD" id="cd04322">
    <property type="entry name" value="LysRS_N"/>
    <property type="match status" value="1"/>
</dbReference>
<feature type="domain" description="Aminoacyl-transfer RNA synthetases class-II family profile" evidence="14">
    <location>
        <begin position="272"/>
        <end position="598"/>
    </location>
</feature>
<evidence type="ECO:0000313" key="16">
    <source>
        <dbReference type="Proteomes" id="UP000241769"/>
    </source>
</evidence>
<dbReference type="PRINTS" id="PR00982">
    <property type="entry name" value="TRNASYNTHLYS"/>
</dbReference>
<dbReference type="EC" id="6.1.1.6" evidence="3 12"/>
<dbReference type="EMBL" id="MDYQ01000204">
    <property type="protein sequence ID" value="PRP78941.1"/>
    <property type="molecule type" value="Genomic_DNA"/>
</dbReference>
<dbReference type="InterPro" id="IPR002313">
    <property type="entry name" value="Lys-tRNA-ligase_II"/>
</dbReference>
<accession>A0A2P6N4S1</accession>
<dbReference type="Gene3D" id="3.30.930.10">
    <property type="entry name" value="Bira Bifunctional Protein, Domain 2"/>
    <property type="match status" value="1"/>
</dbReference>
<dbReference type="InterPro" id="IPR006195">
    <property type="entry name" value="aa-tRNA-synth_II"/>
</dbReference>
<dbReference type="InterPro" id="IPR012340">
    <property type="entry name" value="NA-bd_OB-fold"/>
</dbReference>
<evidence type="ECO:0000256" key="4">
    <source>
        <dbReference type="ARBA" id="ARBA00022490"/>
    </source>
</evidence>
<reference evidence="15 16" key="1">
    <citation type="journal article" date="2018" name="Genome Biol. Evol.">
        <title>Multiple Roots of Fruiting Body Formation in Amoebozoa.</title>
        <authorList>
            <person name="Hillmann F."/>
            <person name="Forbes G."/>
            <person name="Novohradska S."/>
            <person name="Ferling I."/>
            <person name="Riege K."/>
            <person name="Groth M."/>
            <person name="Westermann M."/>
            <person name="Marz M."/>
            <person name="Spaller T."/>
            <person name="Winckler T."/>
            <person name="Schaap P."/>
            <person name="Glockner G."/>
        </authorList>
    </citation>
    <scope>NUCLEOTIDE SEQUENCE [LARGE SCALE GENOMIC DNA]</scope>
    <source>
        <strain evidence="15 16">Jena</strain>
    </source>
</reference>
<keyword evidence="4" id="KW-0963">Cytoplasm</keyword>
<feature type="compositionally biased region" description="Low complexity" evidence="13">
    <location>
        <begin position="77"/>
        <end position="89"/>
    </location>
</feature>
<dbReference type="FunFam" id="2.40.50.140:FF:000050">
    <property type="entry name" value="Lysine--tRNA ligase"/>
    <property type="match status" value="1"/>
</dbReference>
<dbReference type="Gene3D" id="2.40.50.140">
    <property type="entry name" value="Nucleic acid-binding proteins"/>
    <property type="match status" value="1"/>
</dbReference>
<dbReference type="GO" id="GO:0005829">
    <property type="term" value="C:cytosol"/>
    <property type="evidence" value="ECO:0007669"/>
    <property type="project" value="TreeGrafter"/>
</dbReference>